<dbReference type="InterPro" id="IPR021229">
    <property type="entry name" value="DUF2800"/>
</dbReference>
<sequence length="374" mass="41385">MTVHSKFGASIIAVVLACPGSVNATATIPNETNQAAEEGTAAHELAEWCLKFGFDCKDALGRTFNGFVVDEVMAEFVQTYVNHIRTTRINYPGNSYVEGRVTMSSVAKDVFGTADHIHIHTAGKKLFIDDLKYGYLVVDEEENAQTAHYAVSTLDTHNLWFAIDEIVCTIVQPRADHVRGDVRTVTYTIEELQAWRDKFVQGIAKARDPKAKRIAGEHCTYCLARGDCRARMIRTILKCSVDAPINSATDEEISDFIREIPTMLKHIERVEQHALLMARGGKRYKDFKLVKSRVKAICTDEDALVKEALAKGVAKDKLYNPGKIKGKSVLKPILGQEVVDKYYETPVAETKLVPLSNSATAVSNDASGVFTQVD</sequence>
<dbReference type="Pfam" id="PF10926">
    <property type="entry name" value="DUF2800"/>
    <property type="match status" value="1"/>
</dbReference>
<proteinExistence type="predicted"/>
<evidence type="ECO:0008006" key="2">
    <source>
        <dbReference type="Google" id="ProtNLM"/>
    </source>
</evidence>
<reference evidence="1" key="1">
    <citation type="journal article" date="2015" name="PLoS ONE">
        <title>Life-style and genome structure of marine pseudoalteromonas siphovirus b8b isolated from the northwestern mediterranean sea.</title>
        <authorList>
            <person name="Lara E."/>
            <person name="Holmfeldt K."/>
            <person name="Solonenko N."/>
            <person name="Sa E.L."/>
            <person name="Ignacio-Espinoza J.C."/>
            <person name="Cornejo-Castillo F.M."/>
            <person name="Verberkmoes N.C."/>
            <person name="Vaque D."/>
            <person name="Sullivan M.B."/>
            <person name="Acinas S.G."/>
        </authorList>
    </citation>
    <scope>NUCLEOTIDE SEQUENCE [LARGE SCALE GENOMIC DNA]</scope>
</reference>
<name>A0A076G654_9CAUD</name>
<evidence type="ECO:0000313" key="1">
    <source>
        <dbReference type="EMBL" id="AII27465.1"/>
    </source>
</evidence>
<dbReference type="PROSITE" id="PS51257">
    <property type="entry name" value="PROKAR_LIPOPROTEIN"/>
    <property type="match status" value="1"/>
</dbReference>
<gene>
    <name evidence="1" type="ORF">B8b_014</name>
</gene>
<accession>A0A076G654</accession>
<dbReference type="EMBL" id="KJ944830">
    <property type="protein sequence ID" value="AII27465.1"/>
    <property type="molecule type" value="Genomic_DNA"/>
</dbReference>
<organism evidence="1">
    <name type="scientific">Pseudoalteromonas phage B8b</name>
    <dbReference type="NCBI Taxonomy" id="1506997"/>
    <lineage>
        <taxon>Viruses</taxon>
        <taxon>Duplodnaviria</taxon>
        <taxon>Heunggongvirae</taxon>
        <taxon>Uroviricota</taxon>
        <taxon>Caudoviricetes</taxon>
    </lineage>
</organism>
<protein>
    <recommendedName>
        <fullName evidence="2">DUF2800 domain-containing protein</fullName>
    </recommendedName>
</protein>